<dbReference type="SUPFAM" id="SSF53187">
    <property type="entry name" value="Zn-dependent exopeptidases"/>
    <property type="match status" value="1"/>
</dbReference>
<organism evidence="6 7">
    <name type="scientific">Leeuwenhoekiella palythoae</name>
    <dbReference type="NCBI Taxonomy" id="573501"/>
    <lineage>
        <taxon>Bacteria</taxon>
        <taxon>Pseudomonadati</taxon>
        <taxon>Bacteroidota</taxon>
        <taxon>Flavobacteriia</taxon>
        <taxon>Flavobacteriales</taxon>
        <taxon>Flavobacteriaceae</taxon>
        <taxon>Leeuwenhoekiella</taxon>
    </lineage>
</organism>
<feature type="domain" description="MurNAc-LAA" evidence="4">
    <location>
        <begin position="94"/>
        <end position="251"/>
    </location>
</feature>
<dbReference type="GO" id="GO:0008745">
    <property type="term" value="F:N-acetylmuramoyl-L-alanine amidase activity"/>
    <property type="evidence" value="ECO:0007669"/>
    <property type="project" value="UniProtKB-EC"/>
</dbReference>
<dbReference type="GO" id="GO:0009253">
    <property type="term" value="P:peptidoglycan catabolic process"/>
    <property type="evidence" value="ECO:0007669"/>
    <property type="project" value="InterPro"/>
</dbReference>
<dbReference type="EMBL" id="QOVN01000006">
    <property type="protein sequence ID" value="RXG27726.1"/>
    <property type="molecule type" value="Genomic_DNA"/>
</dbReference>
<sequence>MRTITTYILVFLLAVTGQNIFANKKPADTKKFVVVIDAGHGGKDPGKNAKGNLLEKNIALKIALLVGEELQKHSDIEVVYTRKTDVFVELAERGAIANRANADLFVSIHCNAHNSQALGAETYVLGLHRNKTNFEVAKAENEVIYLEDNYEEKYAQYNLNSPESLIGLTLMQEEFLDQSIQLASYVQDNFRVKLHRKDRSVKQAGFVVLHQTVMPSILIETGFITNDEEGRYLNSSNGQKEIAHAIAEAVGKYKDNVSTNDFLGITKVVPAVEVKDVIVDDAIFKVQIAASSRSLDTKPYNFKGLRGIQKNKEGKLYKYYYGDTSNYTEIERKLQEAKSKGYKTAYIVAFKNGIKQNANEFINKS</sequence>
<dbReference type="AlphaFoldDB" id="A0A1M5ZI11"/>
<reference evidence="7" key="2">
    <citation type="submission" date="2016-11" db="EMBL/GenBank/DDBJ databases">
        <authorList>
            <person name="Varghese N."/>
            <person name="Submissions S."/>
        </authorList>
    </citation>
    <scope>NUCLEOTIDE SEQUENCE [LARGE SCALE GENOMIC DNA]</scope>
    <source>
        <strain evidence="7">DSM 19859</strain>
    </source>
</reference>
<dbReference type="STRING" id="573501.SAMN04487999_3091"/>
<dbReference type="OrthoDB" id="9806267at2"/>
<accession>A0A1M5ZI11</accession>
<dbReference type="Pfam" id="PF01520">
    <property type="entry name" value="Amidase_3"/>
    <property type="match status" value="1"/>
</dbReference>
<dbReference type="EC" id="3.5.1.28" evidence="2"/>
<dbReference type="Proteomes" id="UP000184240">
    <property type="component" value="Unassembled WGS sequence"/>
</dbReference>
<dbReference type="InterPro" id="IPR050695">
    <property type="entry name" value="N-acetylmuramoyl_amidase_3"/>
</dbReference>
<dbReference type="EMBL" id="FQXT01000006">
    <property type="protein sequence ID" value="SHI23866.1"/>
    <property type="molecule type" value="Genomic_DNA"/>
</dbReference>
<dbReference type="Gene3D" id="3.40.630.40">
    <property type="entry name" value="Zn-dependent exopeptidases"/>
    <property type="match status" value="1"/>
</dbReference>
<evidence type="ECO:0000313" key="6">
    <source>
        <dbReference type="EMBL" id="SHI23866.1"/>
    </source>
</evidence>
<reference evidence="5 8" key="3">
    <citation type="submission" date="2018-07" db="EMBL/GenBank/DDBJ databases">
        <title>Leeuwenhoekiella genomics.</title>
        <authorList>
            <person name="Tahon G."/>
            <person name="Willems A."/>
        </authorList>
    </citation>
    <scope>NUCLEOTIDE SEQUENCE [LARGE SCALE GENOMIC DNA]</scope>
    <source>
        <strain evidence="5 8">LMG 24856</strain>
    </source>
</reference>
<proteinExistence type="predicted"/>
<name>A0A1M5ZI11_9FLAO</name>
<protein>
    <recommendedName>
        <fullName evidence="2">N-acetylmuramoyl-L-alanine amidase</fullName>
        <ecNumber evidence="2">3.5.1.28</ecNumber>
    </recommendedName>
</protein>
<dbReference type="RefSeq" id="WP_072984571.1">
    <property type="nucleotide sequence ID" value="NZ_FQXT01000006.1"/>
</dbReference>
<evidence type="ECO:0000256" key="1">
    <source>
        <dbReference type="ARBA" id="ARBA00001561"/>
    </source>
</evidence>
<dbReference type="CDD" id="cd02696">
    <property type="entry name" value="MurNAc-LAA"/>
    <property type="match status" value="1"/>
</dbReference>
<keyword evidence="8" id="KW-1185">Reference proteome</keyword>
<keyword evidence="3" id="KW-0378">Hydrolase</keyword>
<comment type="catalytic activity">
    <reaction evidence="1">
        <text>Hydrolyzes the link between N-acetylmuramoyl residues and L-amino acid residues in certain cell-wall glycopeptides.</text>
        <dbReference type="EC" id="3.5.1.28"/>
    </reaction>
</comment>
<dbReference type="PANTHER" id="PTHR30404:SF0">
    <property type="entry name" value="N-ACETYLMURAMOYL-L-ALANINE AMIDASE AMIC"/>
    <property type="match status" value="1"/>
</dbReference>
<dbReference type="SMART" id="SM00646">
    <property type="entry name" value="Ami_3"/>
    <property type="match status" value="1"/>
</dbReference>
<evidence type="ECO:0000256" key="3">
    <source>
        <dbReference type="ARBA" id="ARBA00022801"/>
    </source>
</evidence>
<evidence type="ECO:0000259" key="4">
    <source>
        <dbReference type="SMART" id="SM00646"/>
    </source>
</evidence>
<dbReference type="InterPro" id="IPR002508">
    <property type="entry name" value="MurNAc-LAA_cat"/>
</dbReference>
<dbReference type="Proteomes" id="UP000290037">
    <property type="component" value="Unassembled WGS sequence"/>
</dbReference>
<gene>
    <name evidence="5" type="ORF">DSM01_2844</name>
    <name evidence="6" type="ORF">SAMN04487999_3091</name>
</gene>
<dbReference type="PANTHER" id="PTHR30404">
    <property type="entry name" value="N-ACETYLMURAMOYL-L-ALANINE AMIDASE"/>
    <property type="match status" value="1"/>
</dbReference>
<dbReference type="FunFam" id="3.40.630.40:FF:000005">
    <property type="entry name" value="N-acetylmuramoyl-L-alanine amidase (AmiA)"/>
    <property type="match status" value="1"/>
</dbReference>
<dbReference type="GO" id="GO:0030288">
    <property type="term" value="C:outer membrane-bounded periplasmic space"/>
    <property type="evidence" value="ECO:0007669"/>
    <property type="project" value="TreeGrafter"/>
</dbReference>
<reference evidence="6" key="1">
    <citation type="submission" date="2016-11" db="EMBL/GenBank/DDBJ databases">
        <authorList>
            <person name="Jaros S."/>
            <person name="Januszkiewicz K."/>
            <person name="Wedrychowicz H."/>
        </authorList>
    </citation>
    <scope>NUCLEOTIDE SEQUENCE [LARGE SCALE GENOMIC DNA]</scope>
    <source>
        <strain evidence="6">DSM 19859</strain>
    </source>
</reference>
<evidence type="ECO:0000313" key="5">
    <source>
        <dbReference type="EMBL" id="RXG27726.1"/>
    </source>
</evidence>
<evidence type="ECO:0000313" key="7">
    <source>
        <dbReference type="Proteomes" id="UP000184240"/>
    </source>
</evidence>
<evidence type="ECO:0000256" key="2">
    <source>
        <dbReference type="ARBA" id="ARBA00011901"/>
    </source>
</evidence>
<evidence type="ECO:0000313" key="8">
    <source>
        <dbReference type="Proteomes" id="UP000290037"/>
    </source>
</evidence>